<feature type="region of interest" description="Disordered" evidence="1">
    <location>
        <begin position="121"/>
        <end position="153"/>
    </location>
</feature>
<proteinExistence type="predicted"/>
<organism evidence="2 3">
    <name type="scientific">Portunus trituberculatus</name>
    <name type="common">Swimming crab</name>
    <name type="synonym">Neptunus trituberculatus</name>
    <dbReference type="NCBI Taxonomy" id="210409"/>
    <lineage>
        <taxon>Eukaryota</taxon>
        <taxon>Metazoa</taxon>
        <taxon>Ecdysozoa</taxon>
        <taxon>Arthropoda</taxon>
        <taxon>Crustacea</taxon>
        <taxon>Multicrustacea</taxon>
        <taxon>Malacostraca</taxon>
        <taxon>Eumalacostraca</taxon>
        <taxon>Eucarida</taxon>
        <taxon>Decapoda</taxon>
        <taxon>Pleocyemata</taxon>
        <taxon>Brachyura</taxon>
        <taxon>Eubrachyura</taxon>
        <taxon>Portunoidea</taxon>
        <taxon>Portunidae</taxon>
        <taxon>Portuninae</taxon>
        <taxon>Portunus</taxon>
    </lineage>
</organism>
<name>A0A5B7D0F6_PORTR</name>
<feature type="compositionally biased region" description="Acidic residues" evidence="1">
    <location>
        <begin position="42"/>
        <end position="52"/>
    </location>
</feature>
<feature type="compositionally biased region" description="Acidic residues" evidence="1">
    <location>
        <begin position="138"/>
        <end position="153"/>
    </location>
</feature>
<keyword evidence="3" id="KW-1185">Reference proteome</keyword>
<feature type="compositionally biased region" description="Acidic residues" evidence="1">
    <location>
        <begin position="1"/>
        <end position="14"/>
    </location>
</feature>
<evidence type="ECO:0000313" key="3">
    <source>
        <dbReference type="Proteomes" id="UP000324222"/>
    </source>
</evidence>
<gene>
    <name evidence="2" type="primary">Phax</name>
    <name evidence="2" type="ORF">E2C01_006729</name>
</gene>
<evidence type="ECO:0000313" key="2">
    <source>
        <dbReference type="EMBL" id="MPC13976.1"/>
    </source>
</evidence>
<dbReference type="AlphaFoldDB" id="A0A5B7D0F6"/>
<dbReference type="EMBL" id="VSRR010000320">
    <property type="protein sequence ID" value="MPC13976.1"/>
    <property type="molecule type" value="Genomic_DNA"/>
</dbReference>
<feature type="compositionally biased region" description="Basic and acidic residues" evidence="1">
    <location>
        <begin position="31"/>
        <end position="41"/>
    </location>
</feature>
<protein>
    <submittedName>
        <fullName evidence="2">Phosphorylated adapter RNA export protein</fullName>
    </submittedName>
</protein>
<dbReference type="OrthoDB" id="20573at2759"/>
<sequence length="153" mass="17669">MEEREEGEISDGNEDSFGLSYKPVARPDAGLYRRVEHHVPSSDEDYSSDSDSDSPLAAKRKRPNVSKMDTGGSHSRPIAKARRRNNVWSSVMQEQVLAQEIGGFGLKRRLDQGDRSVESYDYLQARQFREQENQHYSDEEEEEEEDEETKNKR</sequence>
<accession>A0A5B7D0F6</accession>
<feature type="region of interest" description="Disordered" evidence="1">
    <location>
        <begin position="1"/>
        <end position="86"/>
    </location>
</feature>
<reference evidence="2 3" key="1">
    <citation type="submission" date="2019-05" db="EMBL/GenBank/DDBJ databases">
        <title>Another draft genome of Portunus trituberculatus and its Hox gene families provides insights of decapod evolution.</title>
        <authorList>
            <person name="Jeong J.-H."/>
            <person name="Song I."/>
            <person name="Kim S."/>
            <person name="Choi T."/>
            <person name="Kim D."/>
            <person name="Ryu S."/>
            <person name="Kim W."/>
        </authorList>
    </citation>
    <scope>NUCLEOTIDE SEQUENCE [LARGE SCALE GENOMIC DNA]</scope>
    <source>
        <tissue evidence="2">Muscle</tissue>
    </source>
</reference>
<dbReference type="Proteomes" id="UP000324222">
    <property type="component" value="Unassembled WGS sequence"/>
</dbReference>
<feature type="compositionally biased region" description="Basic and acidic residues" evidence="1">
    <location>
        <begin position="127"/>
        <end position="137"/>
    </location>
</feature>
<comment type="caution">
    <text evidence="2">The sequence shown here is derived from an EMBL/GenBank/DDBJ whole genome shotgun (WGS) entry which is preliminary data.</text>
</comment>
<evidence type="ECO:0000256" key="1">
    <source>
        <dbReference type="SAM" id="MobiDB-lite"/>
    </source>
</evidence>